<dbReference type="EMBL" id="VXIV02000205">
    <property type="protein sequence ID" value="KAF6039860.1"/>
    <property type="molecule type" value="Genomic_DNA"/>
</dbReference>
<sequence length="78" mass="9014">MHKRRSSQGDARQSTGSIAPQTVNLDAHFKVIAPPFSHLQSGNEQVLEESRWKIFTWPKRMVLQTLLTLLIVVTWMRI</sequence>
<reference evidence="1" key="1">
    <citation type="submission" date="2020-06" db="EMBL/GenBank/DDBJ databases">
        <title>Draft genome of Bugula neritina, a colonial animal packing powerful symbionts and potential medicines.</title>
        <authorList>
            <person name="Rayko M."/>
        </authorList>
    </citation>
    <scope>NUCLEOTIDE SEQUENCE [LARGE SCALE GENOMIC DNA]</scope>
    <source>
        <strain evidence="1">Kwan_BN1</strain>
    </source>
</reference>
<proteinExistence type="predicted"/>
<organism evidence="1 2">
    <name type="scientific">Bugula neritina</name>
    <name type="common">Brown bryozoan</name>
    <name type="synonym">Sertularia neritina</name>
    <dbReference type="NCBI Taxonomy" id="10212"/>
    <lineage>
        <taxon>Eukaryota</taxon>
        <taxon>Metazoa</taxon>
        <taxon>Spiralia</taxon>
        <taxon>Lophotrochozoa</taxon>
        <taxon>Bryozoa</taxon>
        <taxon>Gymnolaemata</taxon>
        <taxon>Cheilostomatida</taxon>
        <taxon>Flustrina</taxon>
        <taxon>Buguloidea</taxon>
        <taxon>Bugulidae</taxon>
        <taxon>Bugula</taxon>
    </lineage>
</organism>
<evidence type="ECO:0000313" key="1">
    <source>
        <dbReference type="EMBL" id="KAF6039860.1"/>
    </source>
</evidence>
<gene>
    <name evidence="1" type="ORF">EB796_001834</name>
</gene>
<dbReference type="AlphaFoldDB" id="A0A7J7KNU8"/>
<accession>A0A7J7KNU8</accession>
<dbReference type="Proteomes" id="UP000593567">
    <property type="component" value="Unassembled WGS sequence"/>
</dbReference>
<name>A0A7J7KNU8_BUGNE</name>
<comment type="caution">
    <text evidence="1">The sequence shown here is derived from an EMBL/GenBank/DDBJ whole genome shotgun (WGS) entry which is preliminary data.</text>
</comment>
<evidence type="ECO:0000313" key="2">
    <source>
        <dbReference type="Proteomes" id="UP000593567"/>
    </source>
</evidence>
<protein>
    <submittedName>
        <fullName evidence="1">Uncharacterized protein</fullName>
    </submittedName>
</protein>
<keyword evidence="2" id="KW-1185">Reference proteome</keyword>